<evidence type="ECO:0000313" key="2">
    <source>
        <dbReference type="Proteomes" id="UP000001798"/>
    </source>
</evidence>
<name>A0A384JGH9_BOTFB</name>
<evidence type="ECO:0000313" key="1">
    <source>
        <dbReference type="EMBL" id="ATZ49698.1"/>
    </source>
</evidence>
<dbReference type="OrthoDB" id="58297at2759"/>
<dbReference type="Proteomes" id="UP000001798">
    <property type="component" value="Chromosome 5"/>
</dbReference>
<dbReference type="AlphaFoldDB" id="A0A384JGH9"/>
<dbReference type="GeneID" id="5426756"/>
<dbReference type="VEuPathDB" id="FungiDB:Bcin05g01120"/>
<reference evidence="1 2" key="1">
    <citation type="journal article" date="2011" name="PLoS Genet.">
        <title>Genomic analysis of the necrotrophic fungal pathogens Sclerotinia sclerotiorum and Botrytis cinerea.</title>
        <authorList>
            <person name="Amselem J."/>
            <person name="Cuomo C.A."/>
            <person name="van Kan J.A."/>
            <person name="Viaud M."/>
            <person name="Benito E.P."/>
            <person name="Couloux A."/>
            <person name="Coutinho P.M."/>
            <person name="de Vries R.P."/>
            <person name="Dyer P.S."/>
            <person name="Fillinger S."/>
            <person name="Fournier E."/>
            <person name="Gout L."/>
            <person name="Hahn M."/>
            <person name="Kohn L."/>
            <person name="Lapalu N."/>
            <person name="Plummer K.M."/>
            <person name="Pradier J.M."/>
            <person name="Quevillon E."/>
            <person name="Sharon A."/>
            <person name="Simon A."/>
            <person name="ten Have A."/>
            <person name="Tudzynski B."/>
            <person name="Tudzynski P."/>
            <person name="Wincker P."/>
            <person name="Andrew M."/>
            <person name="Anthouard V."/>
            <person name="Beever R.E."/>
            <person name="Beffa R."/>
            <person name="Benoit I."/>
            <person name="Bouzid O."/>
            <person name="Brault B."/>
            <person name="Chen Z."/>
            <person name="Choquer M."/>
            <person name="Collemare J."/>
            <person name="Cotton P."/>
            <person name="Danchin E.G."/>
            <person name="Da Silva C."/>
            <person name="Gautier A."/>
            <person name="Giraud C."/>
            <person name="Giraud T."/>
            <person name="Gonzalez C."/>
            <person name="Grossetete S."/>
            <person name="Guldener U."/>
            <person name="Henrissat B."/>
            <person name="Howlett B.J."/>
            <person name="Kodira C."/>
            <person name="Kretschmer M."/>
            <person name="Lappartient A."/>
            <person name="Leroch M."/>
            <person name="Levis C."/>
            <person name="Mauceli E."/>
            <person name="Neuveglise C."/>
            <person name="Oeser B."/>
            <person name="Pearson M."/>
            <person name="Poulain J."/>
            <person name="Poussereau N."/>
            <person name="Quesneville H."/>
            <person name="Rascle C."/>
            <person name="Schumacher J."/>
            <person name="Segurens B."/>
            <person name="Sexton A."/>
            <person name="Silva E."/>
            <person name="Sirven C."/>
            <person name="Soanes D.M."/>
            <person name="Talbot N.J."/>
            <person name="Templeton M."/>
            <person name="Yandava C."/>
            <person name="Yarden O."/>
            <person name="Zeng Q."/>
            <person name="Rollins J.A."/>
            <person name="Lebrun M.H."/>
            <person name="Dickman M."/>
        </authorList>
    </citation>
    <scope>NUCLEOTIDE SEQUENCE [LARGE SCALE GENOMIC DNA]</scope>
    <source>
        <strain evidence="1 2">B05.10</strain>
    </source>
</reference>
<gene>
    <name evidence="1" type="ORF">BCIN_05g01120</name>
</gene>
<keyword evidence="2" id="KW-1185">Reference proteome</keyword>
<dbReference type="RefSeq" id="XP_024548609.1">
    <property type="nucleotide sequence ID" value="XM_024692828.1"/>
</dbReference>
<protein>
    <submittedName>
        <fullName evidence="1">Uncharacterized protein</fullName>
    </submittedName>
</protein>
<sequence length="46" mass="5136">MLIQETHHDVPTKAGGKEGSMRIFLFHPTIPNYPHACVVHSIPLSK</sequence>
<reference evidence="1 2" key="2">
    <citation type="journal article" date="2012" name="Eukaryot. Cell">
        <title>Genome update of Botrytis cinerea strains B05.10 and T4.</title>
        <authorList>
            <person name="Staats M."/>
            <person name="van Kan J.A."/>
        </authorList>
    </citation>
    <scope>NUCLEOTIDE SEQUENCE [LARGE SCALE GENOMIC DNA]</scope>
    <source>
        <strain evidence="1 2">B05.10</strain>
    </source>
</reference>
<proteinExistence type="predicted"/>
<organism evidence="1 2">
    <name type="scientific">Botryotinia fuckeliana (strain B05.10)</name>
    <name type="common">Noble rot fungus</name>
    <name type="synonym">Botrytis cinerea</name>
    <dbReference type="NCBI Taxonomy" id="332648"/>
    <lineage>
        <taxon>Eukaryota</taxon>
        <taxon>Fungi</taxon>
        <taxon>Dikarya</taxon>
        <taxon>Ascomycota</taxon>
        <taxon>Pezizomycotina</taxon>
        <taxon>Leotiomycetes</taxon>
        <taxon>Helotiales</taxon>
        <taxon>Sclerotiniaceae</taxon>
        <taxon>Botrytis</taxon>
    </lineage>
</organism>
<reference evidence="1 2" key="3">
    <citation type="journal article" date="2017" name="Mol. Plant Pathol.">
        <title>A gapless genome sequence of the fungus Botrytis cinerea.</title>
        <authorList>
            <person name="Van Kan J.A."/>
            <person name="Stassen J.H."/>
            <person name="Mosbach A."/>
            <person name="Van Der Lee T.A."/>
            <person name="Faino L."/>
            <person name="Farmer A.D."/>
            <person name="Papasotiriou D.G."/>
            <person name="Zhou S."/>
            <person name="Seidl M.F."/>
            <person name="Cottam E."/>
            <person name="Edel D."/>
            <person name="Hahn M."/>
            <person name="Schwartz D.C."/>
            <person name="Dietrich R.A."/>
            <person name="Widdison S."/>
            <person name="Scalliet G."/>
        </authorList>
    </citation>
    <scope>NUCLEOTIDE SEQUENCE [LARGE SCALE GENOMIC DNA]</scope>
    <source>
        <strain evidence="1 2">B05.10</strain>
    </source>
</reference>
<dbReference type="EMBL" id="CP009809">
    <property type="protein sequence ID" value="ATZ49698.1"/>
    <property type="molecule type" value="Genomic_DNA"/>
</dbReference>
<accession>A0A384JGH9</accession>